<protein>
    <submittedName>
        <fullName evidence="3">Type II CAAX endopeptidase family protein</fullName>
    </submittedName>
</protein>
<dbReference type="GO" id="GO:0004175">
    <property type="term" value="F:endopeptidase activity"/>
    <property type="evidence" value="ECO:0007669"/>
    <property type="project" value="UniProtKB-ARBA"/>
</dbReference>
<dbReference type="RefSeq" id="WP_279524344.1">
    <property type="nucleotide sequence ID" value="NZ_JARVII010000011.1"/>
</dbReference>
<organism evidence="3 4">
    <name type="scientific">Ottowia cancrivicina</name>
    <dbReference type="NCBI Taxonomy" id="3040346"/>
    <lineage>
        <taxon>Bacteria</taxon>
        <taxon>Pseudomonadati</taxon>
        <taxon>Pseudomonadota</taxon>
        <taxon>Betaproteobacteria</taxon>
        <taxon>Burkholderiales</taxon>
        <taxon>Comamonadaceae</taxon>
        <taxon>Ottowia</taxon>
    </lineage>
</organism>
<evidence type="ECO:0000256" key="1">
    <source>
        <dbReference type="SAM" id="Phobius"/>
    </source>
</evidence>
<dbReference type="PANTHER" id="PTHR43592">
    <property type="entry name" value="CAAX AMINO TERMINAL PROTEASE"/>
    <property type="match status" value="1"/>
</dbReference>
<feature type="transmembrane region" description="Helical" evidence="1">
    <location>
        <begin position="31"/>
        <end position="52"/>
    </location>
</feature>
<dbReference type="GO" id="GO:0080120">
    <property type="term" value="P:CAAX-box protein maturation"/>
    <property type="evidence" value="ECO:0007669"/>
    <property type="project" value="UniProtKB-ARBA"/>
</dbReference>
<dbReference type="Pfam" id="PF02517">
    <property type="entry name" value="Rce1-like"/>
    <property type="match status" value="1"/>
</dbReference>
<keyword evidence="1" id="KW-0812">Transmembrane</keyword>
<evidence type="ECO:0000259" key="2">
    <source>
        <dbReference type="Pfam" id="PF02517"/>
    </source>
</evidence>
<keyword evidence="1" id="KW-0472">Membrane</keyword>
<keyword evidence="4" id="KW-1185">Reference proteome</keyword>
<evidence type="ECO:0000313" key="3">
    <source>
        <dbReference type="EMBL" id="MDG9699447.1"/>
    </source>
</evidence>
<feature type="transmembrane region" description="Helical" evidence="1">
    <location>
        <begin position="151"/>
        <end position="170"/>
    </location>
</feature>
<reference evidence="3 4" key="1">
    <citation type="submission" date="2023-04" db="EMBL/GenBank/DDBJ databases">
        <title>Ottowia paracancer sp. nov., isolated from human stomach.</title>
        <authorList>
            <person name="Song Y."/>
        </authorList>
    </citation>
    <scope>NUCLEOTIDE SEQUENCE [LARGE SCALE GENOMIC DNA]</scope>
    <source>
        <strain evidence="3 4">10c7w1</strain>
    </source>
</reference>
<dbReference type="EMBL" id="JARVII010000011">
    <property type="protein sequence ID" value="MDG9699447.1"/>
    <property type="molecule type" value="Genomic_DNA"/>
</dbReference>
<proteinExistence type="predicted"/>
<evidence type="ECO:0000313" key="4">
    <source>
        <dbReference type="Proteomes" id="UP001237156"/>
    </source>
</evidence>
<dbReference type="InterPro" id="IPR003675">
    <property type="entry name" value="Rce1/LyrA-like_dom"/>
</dbReference>
<dbReference type="AlphaFoldDB" id="A0AAW6RNB7"/>
<gene>
    <name evidence="3" type="ORF">QB898_06905</name>
</gene>
<feature type="transmembrane region" description="Helical" evidence="1">
    <location>
        <begin position="73"/>
        <end position="93"/>
    </location>
</feature>
<feature type="transmembrane region" description="Helical" evidence="1">
    <location>
        <begin position="221"/>
        <end position="238"/>
    </location>
</feature>
<dbReference type="Proteomes" id="UP001237156">
    <property type="component" value="Unassembled WGS sequence"/>
</dbReference>
<name>A0AAW6RNB7_9BURK</name>
<feature type="transmembrane region" description="Helical" evidence="1">
    <location>
        <begin position="177"/>
        <end position="201"/>
    </location>
</feature>
<sequence>MSNARIICLYILHLMVAVLIGVGLQDAVGRHVAQAIGNLAGLLFFLAVYRHVSGGKLFAWRPEKRVFTGKDMAMLAAGSIMAGIAIKSGMGLIDDAFYFVAGGMDMGAFQEMINEDAVRLQKIWGWPLVLMLATGAVREELIYRKYLQGHFAKYGLLAGAGVSAVIFAAIHFRPDYIFAALLFSLLYVVTGHLWAAMLAHFSANMFFGVWVWLAGAPQAKAVWALGVLSFALCVMFAIDSVRRVRAQGGFGAGA</sequence>
<feature type="transmembrane region" description="Helical" evidence="1">
    <location>
        <begin position="7"/>
        <end position="25"/>
    </location>
</feature>
<accession>A0AAW6RNB7</accession>
<feature type="domain" description="CAAX prenyl protease 2/Lysostaphin resistance protein A-like" evidence="2">
    <location>
        <begin position="126"/>
        <end position="206"/>
    </location>
</feature>
<dbReference type="PANTHER" id="PTHR43592:SF15">
    <property type="entry name" value="CAAX AMINO TERMINAL PROTEASE FAMILY PROTEIN"/>
    <property type="match status" value="1"/>
</dbReference>
<keyword evidence="1" id="KW-1133">Transmembrane helix</keyword>
<comment type="caution">
    <text evidence="3">The sequence shown here is derived from an EMBL/GenBank/DDBJ whole genome shotgun (WGS) entry which is preliminary data.</text>
</comment>